<evidence type="ECO:0000256" key="1">
    <source>
        <dbReference type="ARBA" id="ARBA00004651"/>
    </source>
</evidence>
<evidence type="ECO:0000256" key="7">
    <source>
        <dbReference type="RuleBase" id="RU363032"/>
    </source>
</evidence>
<feature type="transmembrane region" description="Helical" evidence="7">
    <location>
        <begin position="104"/>
        <end position="125"/>
    </location>
</feature>
<keyword evidence="4 7" id="KW-0812">Transmembrane</keyword>
<evidence type="ECO:0000259" key="8">
    <source>
        <dbReference type="PROSITE" id="PS50928"/>
    </source>
</evidence>
<keyword evidence="10" id="KW-1185">Reference proteome</keyword>
<dbReference type="OrthoDB" id="9790107at2"/>
<feature type="transmembrane region" description="Helical" evidence="7">
    <location>
        <begin position="272"/>
        <end position="291"/>
    </location>
</feature>
<evidence type="ECO:0000313" key="9">
    <source>
        <dbReference type="EMBL" id="TXL78801.1"/>
    </source>
</evidence>
<dbReference type="PROSITE" id="PS50928">
    <property type="entry name" value="ABC_TM1"/>
    <property type="match status" value="1"/>
</dbReference>
<evidence type="ECO:0000256" key="5">
    <source>
        <dbReference type="ARBA" id="ARBA00022989"/>
    </source>
</evidence>
<dbReference type="AlphaFoldDB" id="A0A5C8PSP0"/>
<evidence type="ECO:0000256" key="4">
    <source>
        <dbReference type="ARBA" id="ARBA00022692"/>
    </source>
</evidence>
<dbReference type="CDD" id="cd06261">
    <property type="entry name" value="TM_PBP2"/>
    <property type="match status" value="1"/>
</dbReference>
<reference evidence="9 10" key="1">
    <citation type="submission" date="2019-06" db="EMBL/GenBank/DDBJ databases">
        <title>New taxonomy in bacterial strain CC-CFT640, isolated from vineyard.</title>
        <authorList>
            <person name="Lin S.-Y."/>
            <person name="Tsai C.-F."/>
            <person name="Young C.-C."/>
        </authorList>
    </citation>
    <scope>NUCLEOTIDE SEQUENCE [LARGE SCALE GENOMIC DNA]</scope>
    <source>
        <strain evidence="9 10">CC-CFT640</strain>
    </source>
</reference>
<dbReference type="PANTHER" id="PTHR32243">
    <property type="entry name" value="MALTOSE TRANSPORT SYSTEM PERMEASE-RELATED"/>
    <property type="match status" value="1"/>
</dbReference>
<dbReference type="Proteomes" id="UP000321638">
    <property type="component" value="Unassembled WGS sequence"/>
</dbReference>
<dbReference type="Gene3D" id="1.10.3720.10">
    <property type="entry name" value="MetI-like"/>
    <property type="match status" value="1"/>
</dbReference>
<accession>A0A5C8PSP0</accession>
<dbReference type="Pfam" id="PF00528">
    <property type="entry name" value="BPD_transp_1"/>
    <property type="match status" value="1"/>
</dbReference>
<evidence type="ECO:0000256" key="2">
    <source>
        <dbReference type="ARBA" id="ARBA00022448"/>
    </source>
</evidence>
<dbReference type="GO" id="GO:0055085">
    <property type="term" value="P:transmembrane transport"/>
    <property type="evidence" value="ECO:0007669"/>
    <property type="project" value="InterPro"/>
</dbReference>
<evidence type="ECO:0000256" key="3">
    <source>
        <dbReference type="ARBA" id="ARBA00022475"/>
    </source>
</evidence>
<protein>
    <submittedName>
        <fullName evidence="9">Carbohydrate ABC transporter permease</fullName>
    </submittedName>
</protein>
<dbReference type="SUPFAM" id="SSF161098">
    <property type="entry name" value="MetI-like"/>
    <property type="match status" value="1"/>
</dbReference>
<keyword evidence="6 7" id="KW-0472">Membrane</keyword>
<comment type="subcellular location">
    <subcellularLocation>
        <location evidence="1 7">Cell membrane</location>
        <topology evidence="1 7">Multi-pass membrane protein</topology>
    </subcellularLocation>
</comment>
<dbReference type="RefSeq" id="WP_147846272.1">
    <property type="nucleotide sequence ID" value="NZ_VDUZ01000006.1"/>
</dbReference>
<keyword evidence="2 7" id="KW-0813">Transport</keyword>
<feature type="transmembrane region" description="Helical" evidence="7">
    <location>
        <begin position="132"/>
        <end position="156"/>
    </location>
</feature>
<feature type="transmembrane region" description="Helical" evidence="7">
    <location>
        <begin position="216"/>
        <end position="237"/>
    </location>
</feature>
<evidence type="ECO:0000256" key="6">
    <source>
        <dbReference type="ARBA" id="ARBA00023136"/>
    </source>
</evidence>
<feature type="transmembrane region" description="Helical" evidence="7">
    <location>
        <begin position="36"/>
        <end position="57"/>
    </location>
</feature>
<evidence type="ECO:0000313" key="10">
    <source>
        <dbReference type="Proteomes" id="UP000321638"/>
    </source>
</evidence>
<feature type="domain" description="ABC transmembrane type-1" evidence="8">
    <location>
        <begin position="100"/>
        <end position="291"/>
    </location>
</feature>
<feature type="transmembrane region" description="Helical" evidence="7">
    <location>
        <begin position="168"/>
        <end position="187"/>
    </location>
</feature>
<dbReference type="InterPro" id="IPR000515">
    <property type="entry name" value="MetI-like"/>
</dbReference>
<keyword evidence="3" id="KW-1003">Cell membrane</keyword>
<dbReference type="InterPro" id="IPR035906">
    <property type="entry name" value="MetI-like_sf"/>
</dbReference>
<comment type="similarity">
    <text evidence="7">Belongs to the binding-protein-dependent transport system permease family.</text>
</comment>
<name>A0A5C8PSP0_9HYPH</name>
<organism evidence="9 10">
    <name type="scientific">Vineibacter terrae</name>
    <dbReference type="NCBI Taxonomy" id="2586908"/>
    <lineage>
        <taxon>Bacteria</taxon>
        <taxon>Pseudomonadati</taxon>
        <taxon>Pseudomonadota</taxon>
        <taxon>Alphaproteobacteria</taxon>
        <taxon>Hyphomicrobiales</taxon>
        <taxon>Vineibacter</taxon>
    </lineage>
</organism>
<gene>
    <name evidence="9" type="ORF">FHP25_07345</name>
</gene>
<dbReference type="GO" id="GO:0005886">
    <property type="term" value="C:plasma membrane"/>
    <property type="evidence" value="ECO:0007669"/>
    <property type="project" value="UniProtKB-SubCell"/>
</dbReference>
<dbReference type="InterPro" id="IPR050901">
    <property type="entry name" value="BP-dep_ABC_trans_perm"/>
</dbReference>
<dbReference type="EMBL" id="VDUZ01000006">
    <property type="protein sequence ID" value="TXL78801.1"/>
    <property type="molecule type" value="Genomic_DNA"/>
</dbReference>
<comment type="caution">
    <text evidence="9">The sequence shown here is derived from an EMBL/GenBank/DDBJ whole genome shotgun (WGS) entry which is preliminary data.</text>
</comment>
<sequence>MTVAVNDAGPTLATAAVRAPTERGRRARRLRRWKETGALGIAVLVLIWTLVPVYNIFMVSLESKGDVFTETIWPARPSLDSFWIVITQGYWYLEEFWHQFANSFYIGVGTVFFTLVIGSLASFAIGRMRVRYGWLLSNMALLTYVIPASFLAIPFYRIMQIYGLTNNLWSVIAAEVTFATPYAIFIFQQYGVSIPIELDEAARIDGASPFQVYWKIYLPLMAPALVAVGTYALLLAWNEYLYQFLLLSSKHSMSVPVALAQFLNSDEAPWNYMMATAIVYAIPPVAIYYVFRRRMSAGLTMGGVKG</sequence>
<proteinExistence type="inferred from homology"/>
<dbReference type="PANTHER" id="PTHR32243:SF18">
    <property type="entry name" value="INNER MEMBRANE ABC TRANSPORTER PERMEASE PROTEIN YCJP"/>
    <property type="match status" value="1"/>
</dbReference>
<keyword evidence="5 7" id="KW-1133">Transmembrane helix</keyword>